<name>A0A6J5N3V4_9CAUD</name>
<evidence type="ECO:0000313" key="1">
    <source>
        <dbReference type="EMBL" id="CAB4151980.1"/>
    </source>
</evidence>
<sequence>MTKRECKQCNVSKYLNHVNYKEQKGWFTRICRTCLNVNARARSIELIKENFYGFKPAPHFIRQAVIGHKDEPYYKGEDFEYKAPTLTEVLNEYK</sequence>
<protein>
    <submittedName>
        <fullName evidence="1">Uncharacterized protein</fullName>
    </submittedName>
</protein>
<organism evidence="1">
    <name type="scientific">uncultured Caudovirales phage</name>
    <dbReference type="NCBI Taxonomy" id="2100421"/>
    <lineage>
        <taxon>Viruses</taxon>
        <taxon>Duplodnaviria</taxon>
        <taxon>Heunggongvirae</taxon>
        <taxon>Uroviricota</taxon>
        <taxon>Caudoviricetes</taxon>
        <taxon>Peduoviridae</taxon>
        <taxon>Maltschvirus</taxon>
        <taxon>Maltschvirus maltsch</taxon>
    </lineage>
</organism>
<proteinExistence type="predicted"/>
<reference evidence="1" key="1">
    <citation type="submission" date="2020-04" db="EMBL/GenBank/DDBJ databases">
        <authorList>
            <person name="Chiriac C."/>
            <person name="Salcher M."/>
            <person name="Ghai R."/>
            <person name="Kavagutti S V."/>
        </authorList>
    </citation>
    <scope>NUCLEOTIDE SEQUENCE</scope>
</reference>
<gene>
    <name evidence="1" type="ORF">UFOVP598_48</name>
</gene>
<accession>A0A6J5N3V4</accession>
<dbReference type="EMBL" id="LR796559">
    <property type="protein sequence ID" value="CAB4151980.1"/>
    <property type="molecule type" value="Genomic_DNA"/>
</dbReference>